<gene>
    <name evidence="2" type="ORF">TsocGM_24860</name>
</gene>
<dbReference type="EMBL" id="RYZH01000089">
    <property type="protein sequence ID" value="RUL81629.1"/>
    <property type="molecule type" value="Genomic_DNA"/>
</dbReference>
<feature type="compositionally biased region" description="Basic and acidic residues" evidence="1">
    <location>
        <begin position="132"/>
        <end position="147"/>
    </location>
</feature>
<dbReference type="AlphaFoldDB" id="A0A432MC64"/>
<evidence type="ECO:0008006" key="4">
    <source>
        <dbReference type="Google" id="ProtNLM"/>
    </source>
</evidence>
<evidence type="ECO:0000313" key="3">
    <source>
        <dbReference type="Proteomes" id="UP000280296"/>
    </source>
</evidence>
<keyword evidence="3" id="KW-1185">Reference proteome</keyword>
<sequence>MAGAVDLAGGIGRSGLGAGVLLGRVDLAVAALIVLVAGAQQAAAAALLLQHPLVLVALGGALDLRQADLRHADLGHVQLRQADLRQLEAAVLRGAGLGVLDVALGSGHHALGAGGQALRGRQGTAVAAGEGDAARHGEGERQGDAHRQALRHGRSYSSVLRSDREPARSVGRPVPSRFE</sequence>
<accession>A0A432MC64</accession>
<comment type="caution">
    <text evidence="2">The sequence shown here is derived from an EMBL/GenBank/DDBJ whole genome shotgun (WGS) entry which is preliminary data.</text>
</comment>
<reference evidence="2 3" key="1">
    <citation type="submission" date="2018-12" db="EMBL/GenBank/DDBJ databases">
        <authorList>
            <person name="Toschakov S.V."/>
        </authorList>
    </citation>
    <scope>NUCLEOTIDE SEQUENCE [LARGE SCALE GENOMIC DNA]</scope>
    <source>
        <strain evidence="2 3">GM2012</strain>
    </source>
</reference>
<dbReference type="Proteomes" id="UP000280296">
    <property type="component" value="Unassembled WGS sequence"/>
</dbReference>
<dbReference type="Pfam" id="PF00805">
    <property type="entry name" value="Pentapeptide"/>
    <property type="match status" value="1"/>
</dbReference>
<dbReference type="InterPro" id="IPR001646">
    <property type="entry name" value="5peptide_repeat"/>
</dbReference>
<reference evidence="2 3" key="2">
    <citation type="submission" date="2019-01" db="EMBL/GenBank/DDBJ databases">
        <title>Tautonia sociabilis, a novel thermotolerant planctomycete of Isosphaeraceae family, isolated from a 4000 m deep subterranean habitat.</title>
        <authorList>
            <person name="Kovaleva O.L."/>
            <person name="Elcheninov A.G."/>
            <person name="Van Heerden E."/>
            <person name="Toshchakov S.V."/>
            <person name="Novikov A."/>
            <person name="Bonch-Osmolovskaya E.A."/>
            <person name="Kublanov I.V."/>
        </authorList>
    </citation>
    <scope>NUCLEOTIDE SEQUENCE [LARGE SCALE GENOMIC DNA]</scope>
    <source>
        <strain evidence="2 3">GM2012</strain>
    </source>
</reference>
<evidence type="ECO:0000313" key="2">
    <source>
        <dbReference type="EMBL" id="RUL81629.1"/>
    </source>
</evidence>
<feature type="region of interest" description="Disordered" evidence="1">
    <location>
        <begin position="129"/>
        <end position="179"/>
    </location>
</feature>
<proteinExistence type="predicted"/>
<evidence type="ECO:0000256" key="1">
    <source>
        <dbReference type="SAM" id="MobiDB-lite"/>
    </source>
</evidence>
<organism evidence="2 3">
    <name type="scientific">Tautonia sociabilis</name>
    <dbReference type="NCBI Taxonomy" id="2080755"/>
    <lineage>
        <taxon>Bacteria</taxon>
        <taxon>Pseudomonadati</taxon>
        <taxon>Planctomycetota</taxon>
        <taxon>Planctomycetia</taxon>
        <taxon>Isosphaerales</taxon>
        <taxon>Isosphaeraceae</taxon>
        <taxon>Tautonia</taxon>
    </lineage>
</organism>
<protein>
    <recommendedName>
        <fullName evidence="4">Pentapeptide repeat-containing protein</fullName>
    </recommendedName>
</protein>
<name>A0A432MC64_9BACT</name>